<dbReference type="PANTHER" id="PTHR19422:SF123">
    <property type="entry name" value="RT1 CLASS I, LOCUS CE15"/>
    <property type="match status" value="1"/>
</dbReference>
<dbReference type="InterPro" id="IPR029054">
    <property type="entry name" value="dUTPase-like"/>
</dbReference>
<keyword evidence="3" id="KW-0378">Hydrolase</keyword>
<reference evidence="6" key="1">
    <citation type="submission" date="2019-09" db="EMBL/GenBank/DDBJ databases">
        <title>Bird 10,000 Genomes (B10K) Project - Family phase.</title>
        <authorList>
            <person name="Zhang G."/>
        </authorList>
    </citation>
    <scope>NUCLEOTIDE SEQUENCE [LARGE SCALE GENOMIC DNA]</scope>
</reference>
<dbReference type="GO" id="GO:0006508">
    <property type="term" value="P:proteolysis"/>
    <property type="evidence" value="ECO:0007669"/>
    <property type="project" value="UniProtKB-KW"/>
</dbReference>
<dbReference type="InterPro" id="IPR051592">
    <property type="entry name" value="HERV-K_Pro_peptidase_A2"/>
</dbReference>
<dbReference type="GO" id="GO:0004190">
    <property type="term" value="F:aspartic-type endopeptidase activity"/>
    <property type="evidence" value="ECO:0007669"/>
    <property type="project" value="UniProtKB-KW"/>
</dbReference>
<dbReference type="AlphaFoldDB" id="A0A7L1SBT7"/>
<evidence type="ECO:0000313" key="5">
    <source>
        <dbReference type="EMBL" id="NXO46843.1"/>
    </source>
</evidence>
<protein>
    <submittedName>
        <fullName evidence="5">POK9 protein</fullName>
    </submittedName>
</protein>
<evidence type="ECO:0000256" key="2">
    <source>
        <dbReference type="ARBA" id="ARBA00022750"/>
    </source>
</evidence>
<keyword evidence="1" id="KW-0645">Protease</keyword>
<comment type="caution">
    <text evidence="5">The sequence shown here is derived from an EMBL/GenBank/DDBJ whole genome shotgun (WGS) entry which is preliminary data.</text>
</comment>
<dbReference type="InterPro" id="IPR033704">
    <property type="entry name" value="dUTPase_trimeric"/>
</dbReference>
<dbReference type="Gene3D" id="2.70.40.10">
    <property type="match status" value="1"/>
</dbReference>
<feature type="non-terminal residue" evidence="5">
    <location>
        <position position="147"/>
    </location>
</feature>
<evidence type="ECO:0000313" key="6">
    <source>
        <dbReference type="Proteomes" id="UP000572057"/>
    </source>
</evidence>
<feature type="domain" description="dUTPase-like" evidence="4">
    <location>
        <begin position="28"/>
        <end position="144"/>
    </location>
</feature>
<dbReference type="EMBL" id="VXBM01008686">
    <property type="protein sequence ID" value="NXO46843.1"/>
    <property type="molecule type" value="Genomic_DNA"/>
</dbReference>
<dbReference type="Proteomes" id="UP000572057">
    <property type="component" value="Unassembled WGS sequence"/>
</dbReference>
<accession>A0A7L1SBT7</accession>
<dbReference type="Pfam" id="PF00692">
    <property type="entry name" value="dUTPase"/>
    <property type="match status" value="1"/>
</dbReference>
<dbReference type="CDD" id="cd07557">
    <property type="entry name" value="trimeric_dUTPase"/>
    <property type="match status" value="1"/>
</dbReference>
<name>A0A7L1SBT7_9PASS</name>
<feature type="non-terminal residue" evidence="5">
    <location>
        <position position="1"/>
    </location>
</feature>
<dbReference type="OrthoDB" id="9900537at2759"/>
<gene>
    <name evidence="5" type="primary">Ervk9</name>
    <name evidence="5" type="ORF">LOCOCH_R14749</name>
</gene>
<sequence length="147" mass="15774">KQMLDYVFNSHLLLPVDLRGIANAICCLQPSTAGSLGLDLATAVDVTLMTNRPTKIPTGVCGPTKINGTIYGALLLGRSSASLMGLFVLPGLIDADYCEKIQIMAYTLYPPLNIPKRQRIAQLVPLPQMTASICPKDTAPREDKGFG</sequence>
<dbReference type="PANTHER" id="PTHR19422">
    <property type="entry name" value="GAG RETROVIRAL POLYPROTEIN"/>
    <property type="match status" value="1"/>
</dbReference>
<dbReference type="SUPFAM" id="SSF51283">
    <property type="entry name" value="dUTPase-like"/>
    <property type="match status" value="1"/>
</dbReference>
<keyword evidence="2" id="KW-0064">Aspartyl protease</keyword>
<evidence type="ECO:0000259" key="4">
    <source>
        <dbReference type="Pfam" id="PF00692"/>
    </source>
</evidence>
<evidence type="ECO:0000256" key="1">
    <source>
        <dbReference type="ARBA" id="ARBA00022670"/>
    </source>
</evidence>
<proteinExistence type="predicted"/>
<evidence type="ECO:0000256" key="3">
    <source>
        <dbReference type="ARBA" id="ARBA00022801"/>
    </source>
</evidence>
<dbReference type="InterPro" id="IPR036157">
    <property type="entry name" value="dUTPase-like_sf"/>
</dbReference>
<keyword evidence="6" id="KW-1185">Reference proteome</keyword>
<organism evidence="5 6">
    <name type="scientific">Helopsaltes ochotensis</name>
    <name type="common">Middendorff's grasshopper-warbler</name>
    <dbReference type="NCBI Taxonomy" id="3150915"/>
    <lineage>
        <taxon>Eukaryota</taxon>
        <taxon>Metazoa</taxon>
        <taxon>Chordata</taxon>
        <taxon>Craniata</taxon>
        <taxon>Vertebrata</taxon>
        <taxon>Euteleostomi</taxon>
        <taxon>Archelosauria</taxon>
        <taxon>Archosauria</taxon>
        <taxon>Dinosauria</taxon>
        <taxon>Saurischia</taxon>
        <taxon>Theropoda</taxon>
        <taxon>Coelurosauria</taxon>
        <taxon>Aves</taxon>
        <taxon>Neognathae</taxon>
        <taxon>Neoaves</taxon>
        <taxon>Telluraves</taxon>
        <taxon>Australaves</taxon>
        <taxon>Passeriformes</taxon>
        <taxon>Sylvioidea</taxon>
        <taxon>Locustellidae</taxon>
        <taxon>Helopsaltes</taxon>
    </lineage>
</organism>